<reference evidence="6 7" key="1">
    <citation type="submission" date="2018-12" db="EMBL/GenBank/DDBJ databases">
        <authorList>
            <person name="Yang Y."/>
        </authorList>
    </citation>
    <scope>NUCLEOTIDE SEQUENCE [LARGE SCALE GENOMIC DNA]</scope>
    <source>
        <strain evidence="6 7">GSF71</strain>
    </source>
</reference>
<name>A0A3S0X7N4_9PROT</name>
<feature type="binding site" evidence="5">
    <location>
        <begin position="136"/>
        <end position="139"/>
    </location>
    <ligand>
        <name>substrate</name>
    </ligand>
</feature>
<dbReference type="CDD" id="cd16841">
    <property type="entry name" value="RraA_family"/>
    <property type="match status" value="1"/>
</dbReference>
<feature type="binding site" evidence="5">
    <location>
        <position position="159"/>
    </location>
    <ligand>
        <name>Mg(2+)</name>
        <dbReference type="ChEBI" id="CHEBI:18420"/>
    </ligand>
</feature>
<evidence type="ECO:0000256" key="4">
    <source>
        <dbReference type="ARBA" id="ARBA00030169"/>
    </source>
</evidence>
<organism evidence="6 7">
    <name type="scientific">Azospirillum doebereinerae</name>
    <dbReference type="NCBI Taxonomy" id="92933"/>
    <lineage>
        <taxon>Bacteria</taxon>
        <taxon>Pseudomonadati</taxon>
        <taxon>Pseudomonadota</taxon>
        <taxon>Alphaproteobacteria</taxon>
        <taxon>Rhodospirillales</taxon>
        <taxon>Azospirillaceae</taxon>
        <taxon>Azospirillum</taxon>
    </lineage>
</organism>
<evidence type="ECO:0000256" key="3">
    <source>
        <dbReference type="ARBA" id="ARBA00029596"/>
    </source>
</evidence>
<comment type="cofactor">
    <cofactor evidence="5">
        <name>Mg(2+)</name>
        <dbReference type="ChEBI" id="CHEBI:18420"/>
    </cofactor>
</comment>
<dbReference type="SUPFAM" id="SSF89562">
    <property type="entry name" value="RraA-like"/>
    <property type="match status" value="1"/>
</dbReference>
<dbReference type="GO" id="GO:0046872">
    <property type="term" value="F:metal ion binding"/>
    <property type="evidence" value="ECO:0007669"/>
    <property type="project" value="UniProtKB-KW"/>
</dbReference>
<proteinExistence type="predicted"/>
<accession>A0A3S0X7N4</accession>
<keyword evidence="5" id="KW-0479">Metal-binding</keyword>
<dbReference type="AlphaFoldDB" id="A0A3S0X7N4"/>
<evidence type="ECO:0000256" key="5">
    <source>
        <dbReference type="PIRSR" id="PIRSR605493-1"/>
    </source>
</evidence>
<dbReference type="PANTHER" id="PTHR33254:SF4">
    <property type="entry name" value="4-HYDROXY-4-METHYL-2-OXOGLUTARATE ALDOLASE 3-RELATED"/>
    <property type="match status" value="1"/>
</dbReference>
<evidence type="ECO:0000256" key="1">
    <source>
        <dbReference type="ARBA" id="ARBA00001968"/>
    </source>
</evidence>
<sequence>MMDPQVEAELAPFAADLLGLLPPEMIRRVAIPRPSAELIAGYKALPDLTSVVADILDDLGFDTAIPGGRLSPLAPEQRIVGPAVTVRQARVRRPAGYGVAHRLVPRLGGLDQVTLSRPGDVLVIDAGGADDASSFGGLMATAVHSRGLAGVVVDGCVRDAESMRRMGLAVWSRGLTPRTGKHRLEIVEFNGVIDIGGTQVQAGDLLLGDRDGLIAVPADLVDEVLRRAQAATAGETALIASVQRGDAPRDSMSVLPPEKW</sequence>
<feature type="binding site" evidence="5">
    <location>
        <position position="158"/>
    </location>
    <ligand>
        <name>substrate</name>
    </ligand>
</feature>
<evidence type="ECO:0000313" key="7">
    <source>
        <dbReference type="Proteomes" id="UP000280346"/>
    </source>
</evidence>
<dbReference type="PANTHER" id="PTHR33254">
    <property type="entry name" value="4-HYDROXY-4-METHYL-2-OXOGLUTARATE ALDOLASE 3-RELATED"/>
    <property type="match status" value="1"/>
</dbReference>
<gene>
    <name evidence="6" type="ORF">EJ913_26775</name>
</gene>
<evidence type="ECO:0000256" key="2">
    <source>
        <dbReference type="ARBA" id="ARBA00016549"/>
    </source>
</evidence>
<dbReference type="OrthoDB" id="8717144at2"/>
<dbReference type="InterPro" id="IPR005493">
    <property type="entry name" value="RraA/RraA-like"/>
</dbReference>
<dbReference type="EMBL" id="RZIJ01000030">
    <property type="protein sequence ID" value="RUQ64054.1"/>
    <property type="molecule type" value="Genomic_DNA"/>
</dbReference>
<keyword evidence="5" id="KW-0460">Magnesium</keyword>
<comment type="cofactor">
    <cofactor evidence="1">
        <name>a divalent metal cation</name>
        <dbReference type="ChEBI" id="CHEBI:60240"/>
    </cofactor>
</comment>
<dbReference type="Gene3D" id="3.50.30.40">
    <property type="entry name" value="Ribonuclease E inhibitor RraA/RraA-like"/>
    <property type="match status" value="1"/>
</dbReference>
<dbReference type="Proteomes" id="UP000280346">
    <property type="component" value="Unassembled WGS sequence"/>
</dbReference>
<dbReference type="Pfam" id="PF03737">
    <property type="entry name" value="RraA-like"/>
    <property type="match status" value="1"/>
</dbReference>
<dbReference type="InterPro" id="IPR036704">
    <property type="entry name" value="RraA/RraA-like_sf"/>
</dbReference>
<comment type="caution">
    <text evidence="6">The sequence shown here is derived from an EMBL/GenBank/DDBJ whole genome shotgun (WGS) entry which is preliminary data.</text>
</comment>
<evidence type="ECO:0000313" key="6">
    <source>
        <dbReference type="EMBL" id="RUQ64054.1"/>
    </source>
</evidence>
<keyword evidence="7" id="KW-1185">Reference proteome</keyword>
<protein>
    <recommendedName>
        <fullName evidence="2">Putative 4-hydroxy-4-methyl-2-oxoglutarate aldolase</fullName>
    </recommendedName>
    <alternativeName>
        <fullName evidence="3">Regulator of ribonuclease activity homolog</fullName>
    </alternativeName>
    <alternativeName>
        <fullName evidence="4">RraA-like protein</fullName>
    </alternativeName>
</protein>